<keyword evidence="3" id="KW-0807">Transducer</keyword>
<dbReference type="EMBL" id="LYVF01000174">
    <property type="protein sequence ID" value="OAT80744.1"/>
    <property type="molecule type" value="Genomic_DNA"/>
</dbReference>
<keyword evidence="4" id="KW-1133">Transmembrane helix</keyword>
<dbReference type="STRING" id="1838280.A6M21_12890"/>
<feature type="domain" description="Methyl-accepting transducer" evidence="5">
    <location>
        <begin position="115"/>
        <end position="358"/>
    </location>
</feature>
<name>A0A1B7LCZ5_9FIRM</name>
<evidence type="ECO:0000313" key="6">
    <source>
        <dbReference type="EMBL" id="OAT80744.1"/>
    </source>
</evidence>
<dbReference type="SUPFAM" id="SSF58104">
    <property type="entry name" value="Methyl-accepting chemotaxis protein (MCP) signaling domain"/>
    <property type="match status" value="1"/>
</dbReference>
<evidence type="ECO:0000256" key="3">
    <source>
        <dbReference type="PROSITE-ProRule" id="PRU00284"/>
    </source>
</evidence>
<dbReference type="Gene3D" id="1.10.287.950">
    <property type="entry name" value="Methyl-accepting chemotaxis protein"/>
    <property type="match status" value="1"/>
</dbReference>
<accession>A0A1B7LCZ5</accession>
<dbReference type="RefSeq" id="WP_066669473.1">
    <property type="nucleotide sequence ID" value="NZ_LYVF01000174.1"/>
</dbReference>
<evidence type="ECO:0000259" key="5">
    <source>
        <dbReference type="PROSITE" id="PS50111"/>
    </source>
</evidence>
<dbReference type="InterPro" id="IPR051310">
    <property type="entry name" value="MCP_chemotaxis"/>
</dbReference>
<dbReference type="PANTHER" id="PTHR43531">
    <property type="entry name" value="PROTEIN ICFG"/>
    <property type="match status" value="1"/>
</dbReference>
<feature type="transmembrane region" description="Helical" evidence="4">
    <location>
        <begin position="33"/>
        <end position="56"/>
    </location>
</feature>
<protein>
    <recommendedName>
        <fullName evidence="5">Methyl-accepting transducer domain-containing protein</fullName>
    </recommendedName>
</protein>
<evidence type="ECO:0000313" key="7">
    <source>
        <dbReference type="Proteomes" id="UP000078532"/>
    </source>
</evidence>
<gene>
    <name evidence="6" type="ORF">A6M21_12890</name>
</gene>
<comment type="similarity">
    <text evidence="2">Belongs to the methyl-accepting chemotaxis (MCP) protein family.</text>
</comment>
<sequence length="379" mass="38768">MASLRNTLFAGGGLALGLLSAAAVTAVGAAGGWTAPALIAGAAVGTILATGAFYLFTAPLRRDLNCIMNATNSYIKGELITGIKTGGHGEAAWIKTNLAEMEASICAYLDHVSRHSDVLISAGGQIISGVDQVSAGSQNQAVKIQELLQSTQQLAASAGHSSGLAVQAEQLADQTEQAAALGSRVLDQVAEGMDSMLQAITGLNKNTGEINEIMRAIANIADETNLLALNAAVEASRAGNRGLGFAVVAEEVRRLAGRSARAAGEISQLIASIEKESTGTMQAVKQGLETGRQVETAFSSIDGHIREMVTSIGSLAAELHHQSESVDSILSSVEGLAAAAQQVSAAAQEAAAAVHQVSALGETFNKILGIFHFAEGGKK</sequence>
<keyword evidence="7" id="KW-1185">Reference proteome</keyword>
<dbReference type="GO" id="GO:0007165">
    <property type="term" value="P:signal transduction"/>
    <property type="evidence" value="ECO:0007669"/>
    <property type="project" value="UniProtKB-KW"/>
</dbReference>
<organism evidence="6 7">
    <name type="scientific">Desulfotomaculum copahuensis</name>
    <dbReference type="NCBI Taxonomy" id="1838280"/>
    <lineage>
        <taxon>Bacteria</taxon>
        <taxon>Bacillati</taxon>
        <taxon>Bacillota</taxon>
        <taxon>Clostridia</taxon>
        <taxon>Eubacteriales</taxon>
        <taxon>Desulfotomaculaceae</taxon>
        <taxon>Desulfotomaculum</taxon>
    </lineage>
</organism>
<dbReference type="AlphaFoldDB" id="A0A1B7LCZ5"/>
<proteinExistence type="inferred from homology"/>
<dbReference type="Proteomes" id="UP000078532">
    <property type="component" value="Unassembled WGS sequence"/>
</dbReference>
<keyword evidence="1" id="KW-0145">Chemotaxis</keyword>
<evidence type="ECO:0000256" key="2">
    <source>
        <dbReference type="ARBA" id="ARBA00029447"/>
    </source>
</evidence>
<dbReference type="PROSITE" id="PS50111">
    <property type="entry name" value="CHEMOTAXIS_TRANSDUC_2"/>
    <property type="match status" value="1"/>
</dbReference>
<keyword evidence="4" id="KW-0812">Transmembrane</keyword>
<evidence type="ECO:0000256" key="4">
    <source>
        <dbReference type="SAM" id="Phobius"/>
    </source>
</evidence>
<evidence type="ECO:0000256" key="1">
    <source>
        <dbReference type="ARBA" id="ARBA00022500"/>
    </source>
</evidence>
<dbReference type="OrthoDB" id="9804712at2"/>
<keyword evidence="4" id="KW-0472">Membrane</keyword>
<dbReference type="InterPro" id="IPR004089">
    <property type="entry name" value="MCPsignal_dom"/>
</dbReference>
<dbReference type="SMART" id="SM00283">
    <property type="entry name" value="MA"/>
    <property type="match status" value="1"/>
</dbReference>
<dbReference type="GO" id="GO:0005886">
    <property type="term" value="C:plasma membrane"/>
    <property type="evidence" value="ECO:0007669"/>
    <property type="project" value="TreeGrafter"/>
</dbReference>
<dbReference type="GO" id="GO:0004888">
    <property type="term" value="F:transmembrane signaling receptor activity"/>
    <property type="evidence" value="ECO:0007669"/>
    <property type="project" value="TreeGrafter"/>
</dbReference>
<reference evidence="6 7" key="1">
    <citation type="submission" date="2016-04" db="EMBL/GenBank/DDBJ databases">
        <authorList>
            <person name="Evans L.H."/>
            <person name="Alamgir A."/>
            <person name="Owens N."/>
            <person name="Weber N.D."/>
            <person name="Virtaneva K."/>
            <person name="Barbian K."/>
            <person name="Babar A."/>
            <person name="Rosenke K."/>
        </authorList>
    </citation>
    <scope>NUCLEOTIDE SEQUENCE [LARGE SCALE GENOMIC DNA]</scope>
    <source>
        <strain evidence="6 7">LMa1</strain>
    </source>
</reference>
<comment type="caution">
    <text evidence="6">The sequence shown here is derived from an EMBL/GenBank/DDBJ whole genome shotgun (WGS) entry which is preliminary data.</text>
</comment>
<dbReference type="Pfam" id="PF00015">
    <property type="entry name" value="MCPsignal"/>
    <property type="match status" value="1"/>
</dbReference>
<dbReference type="GO" id="GO:0006935">
    <property type="term" value="P:chemotaxis"/>
    <property type="evidence" value="ECO:0007669"/>
    <property type="project" value="UniProtKB-KW"/>
</dbReference>
<dbReference type="PANTHER" id="PTHR43531:SF11">
    <property type="entry name" value="METHYL-ACCEPTING CHEMOTAXIS PROTEIN 3"/>
    <property type="match status" value="1"/>
</dbReference>